<gene>
    <name evidence="1" type="ORF">LCGC14_2316040</name>
</gene>
<dbReference type="EMBL" id="LAZR01032974">
    <property type="protein sequence ID" value="KKL49383.1"/>
    <property type="molecule type" value="Genomic_DNA"/>
</dbReference>
<evidence type="ECO:0000313" key="1">
    <source>
        <dbReference type="EMBL" id="KKL49383.1"/>
    </source>
</evidence>
<accession>A0A0F9CJB9</accession>
<reference evidence="1" key="1">
    <citation type="journal article" date="2015" name="Nature">
        <title>Complex archaea that bridge the gap between prokaryotes and eukaryotes.</title>
        <authorList>
            <person name="Spang A."/>
            <person name="Saw J.H."/>
            <person name="Jorgensen S.L."/>
            <person name="Zaremba-Niedzwiedzka K."/>
            <person name="Martijn J."/>
            <person name="Lind A.E."/>
            <person name="van Eijk R."/>
            <person name="Schleper C."/>
            <person name="Guy L."/>
            <person name="Ettema T.J."/>
        </authorList>
    </citation>
    <scope>NUCLEOTIDE SEQUENCE</scope>
</reference>
<protein>
    <submittedName>
        <fullName evidence="1">Uncharacterized protein</fullName>
    </submittedName>
</protein>
<comment type="caution">
    <text evidence="1">The sequence shown here is derived from an EMBL/GenBank/DDBJ whole genome shotgun (WGS) entry which is preliminary data.</text>
</comment>
<feature type="non-terminal residue" evidence="1">
    <location>
        <position position="1"/>
    </location>
</feature>
<organism evidence="1">
    <name type="scientific">marine sediment metagenome</name>
    <dbReference type="NCBI Taxonomy" id="412755"/>
    <lineage>
        <taxon>unclassified sequences</taxon>
        <taxon>metagenomes</taxon>
        <taxon>ecological metagenomes</taxon>
    </lineage>
</organism>
<name>A0A0F9CJB9_9ZZZZ</name>
<dbReference type="AlphaFoldDB" id="A0A0F9CJB9"/>
<sequence length="44" mass="4670">PLTDTPLIAFVDLGDVVVDVRTDVVGSHDSLQALEAVVNGLRPR</sequence>
<proteinExistence type="predicted"/>